<evidence type="ECO:0000256" key="3">
    <source>
        <dbReference type="ARBA" id="ARBA00023163"/>
    </source>
</evidence>
<evidence type="ECO:0000259" key="4">
    <source>
        <dbReference type="SMART" id="SM00100"/>
    </source>
</evidence>
<dbReference type="AlphaFoldDB" id="A0A158JM39"/>
<dbReference type="SMART" id="SM00100">
    <property type="entry name" value="cNMP"/>
    <property type="match status" value="1"/>
</dbReference>
<dbReference type="InterPro" id="IPR018490">
    <property type="entry name" value="cNMP-bd_dom_sf"/>
</dbReference>
<dbReference type="Gene3D" id="2.60.120.10">
    <property type="entry name" value="Jelly Rolls"/>
    <property type="match status" value="1"/>
</dbReference>
<protein>
    <submittedName>
        <fullName evidence="5">Crp/FNR family transcriptional regulator</fullName>
    </submittedName>
</protein>
<dbReference type="GO" id="GO:0003677">
    <property type="term" value="F:DNA binding"/>
    <property type="evidence" value="ECO:0007669"/>
    <property type="project" value="UniProtKB-KW"/>
</dbReference>
<dbReference type="InterPro" id="IPR000595">
    <property type="entry name" value="cNMP-bd_dom"/>
</dbReference>
<feature type="domain" description="Cyclic nucleotide-binding" evidence="4">
    <location>
        <begin position="13"/>
        <end position="141"/>
    </location>
</feature>
<dbReference type="OrthoDB" id="9134277at2"/>
<keyword evidence="6" id="KW-1185">Reference proteome</keyword>
<dbReference type="InterPro" id="IPR036390">
    <property type="entry name" value="WH_DNA-bd_sf"/>
</dbReference>
<dbReference type="Proteomes" id="UP000054977">
    <property type="component" value="Unassembled WGS sequence"/>
</dbReference>
<organism evidence="5 6">
    <name type="scientific">Caballeronia humi</name>
    <dbReference type="NCBI Taxonomy" id="326474"/>
    <lineage>
        <taxon>Bacteria</taxon>
        <taxon>Pseudomonadati</taxon>
        <taxon>Pseudomonadota</taxon>
        <taxon>Betaproteobacteria</taxon>
        <taxon>Burkholderiales</taxon>
        <taxon>Burkholderiaceae</taxon>
        <taxon>Caballeronia</taxon>
    </lineage>
</organism>
<dbReference type="Pfam" id="PF13545">
    <property type="entry name" value="HTH_Crp_2"/>
    <property type="match status" value="1"/>
</dbReference>
<dbReference type="InterPro" id="IPR012318">
    <property type="entry name" value="HTH_CRP"/>
</dbReference>
<evidence type="ECO:0000256" key="2">
    <source>
        <dbReference type="ARBA" id="ARBA00023125"/>
    </source>
</evidence>
<dbReference type="STRING" id="326474.AWB65_06870"/>
<evidence type="ECO:0000256" key="1">
    <source>
        <dbReference type="ARBA" id="ARBA00023015"/>
    </source>
</evidence>
<dbReference type="SUPFAM" id="SSF51206">
    <property type="entry name" value="cAMP-binding domain-like"/>
    <property type="match status" value="1"/>
</dbReference>
<evidence type="ECO:0000313" key="5">
    <source>
        <dbReference type="EMBL" id="SAL69808.1"/>
    </source>
</evidence>
<dbReference type="SUPFAM" id="SSF46785">
    <property type="entry name" value="Winged helix' DNA-binding domain"/>
    <property type="match status" value="1"/>
</dbReference>
<comment type="caution">
    <text evidence="5">The sequence shown here is derived from an EMBL/GenBank/DDBJ whole genome shotgun (WGS) entry which is preliminary data.</text>
</comment>
<name>A0A158JM39_9BURK</name>
<dbReference type="InterPro" id="IPR014710">
    <property type="entry name" value="RmlC-like_jellyroll"/>
</dbReference>
<dbReference type="EMBL" id="FCNW02000151">
    <property type="protein sequence ID" value="SAL69808.1"/>
    <property type="molecule type" value="Genomic_DNA"/>
</dbReference>
<gene>
    <name evidence="5" type="ORF">AWB65_06870</name>
</gene>
<accession>A0A158JM39</accession>
<dbReference type="RefSeq" id="WP_087671231.1">
    <property type="nucleotide sequence ID" value="NZ_FCNW02000151.1"/>
</dbReference>
<keyword evidence="3" id="KW-0804">Transcription</keyword>
<keyword evidence="2" id="KW-0238">DNA-binding</keyword>
<sequence length="243" mass="27151">MLTSLSDLHGNQLLRGLPCREWQALAVHLELVELKSSDVLCCAGQRMRYAYFPISATVSLVQDMEDGRSIEVAAVGREGTTGSALLADVDVLPWSIEVQCAGAAYRIPTSALKEQLKRCEYLRRCMTLYVQVLFTRAAQLAACHQHHSVEQRLCRWILDAVDATLDDTIDTTQQRIADLLCVRREGITGCVVQLQKAGLIYPSRGRVRMINRRGMEARACECYAITRNEVERLLSVRLVAKAA</sequence>
<dbReference type="GO" id="GO:0006355">
    <property type="term" value="P:regulation of DNA-templated transcription"/>
    <property type="evidence" value="ECO:0007669"/>
    <property type="project" value="InterPro"/>
</dbReference>
<proteinExistence type="predicted"/>
<dbReference type="Pfam" id="PF00027">
    <property type="entry name" value="cNMP_binding"/>
    <property type="match status" value="1"/>
</dbReference>
<evidence type="ECO:0000313" key="6">
    <source>
        <dbReference type="Proteomes" id="UP000054977"/>
    </source>
</evidence>
<keyword evidence="1" id="KW-0805">Transcription regulation</keyword>
<reference evidence="5" key="1">
    <citation type="submission" date="2016-01" db="EMBL/GenBank/DDBJ databases">
        <authorList>
            <person name="Peeters C."/>
        </authorList>
    </citation>
    <scope>NUCLEOTIDE SEQUENCE [LARGE SCALE GENOMIC DNA]</scope>
    <source>
        <strain evidence="5">LMG 22934</strain>
    </source>
</reference>